<keyword evidence="2" id="KW-1185">Reference proteome</keyword>
<reference evidence="1 2" key="1">
    <citation type="submission" date="2023-08" db="EMBL/GenBank/DDBJ databases">
        <title>A Necator americanus chromosomal reference genome.</title>
        <authorList>
            <person name="Ilik V."/>
            <person name="Petrzelkova K.J."/>
            <person name="Pardy F."/>
            <person name="Fuh T."/>
            <person name="Niatou-Singa F.S."/>
            <person name="Gouil Q."/>
            <person name="Baker L."/>
            <person name="Ritchie M.E."/>
            <person name="Jex A.R."/>
            <person name="Gazzola D."/>
            <person name="Li H."/>
            <person name="Toshio Fujiwara R."/>
            <person name="Zhan B."/>
            <person name="Aroian R.V."/>
            <person name="Pafco B."/>
            <person name="Schwarz E.M."/>
        </authorList>
    </citation>
    <scope>NUCLEOTIDE SEQUENCE [LARGE SCALE GENOMIC DNA]</scope>
    <source>
        <strain evidence="1 2">Aroian</strain>
        <tissue evidence="1">Whole animal</tissue>
    </source>
</reference>
<dbReference type="SUPFAM" id="SSF63748">
    <property type="entry name" value="Tudor/PWWP/MBT"/>
    <property type="match status" value="1"/>
</dbReference>
<accession>A0ABR1CTM2</accession>
<gene>
    <name evidence="1" type="primary">Necator_chrIII.g10088</name>
    <name evidence="1" type="ORF">RB195_009323</name>
</gene>
<name>A0ABR1CTM2_NECAM</name>
<dbReference type="Gene3D" id="2.30.30.140">
    <property type="match status" value="1"/>
</dbReference>
<evidence type="ECO:0008006" key="3">
    <source>
        <dbReference type="Google" id="ProtNLM"/>
    </source>
</evidence>
<organism evidence="1 2">
    <name type="scientific">Necator americanus</name>
    <name type="common">Human hookworm</name>
    <dbReference type="NCBI Taxonomy" id="51031"/>
    <lineage>
        <taxon>Eukaryota</taxon>
        <taxon>Metazoa</taxon>
        <taxon>Ecdysozoa</taxon>
        <taxon>Nematoda</taxon>
        <taxon>Chromadorea</taxon>
        <taxon>Rhabditida</taxon>
        <taxon>Rhabditina</taxon>
        <taxon>Rhabditomorpha</taxon>
        <taxon>Strongyloidea</taxon>
        <taxon>Ancylostomatidae</taxon>
        <taxon>Bunostominae</taxon>
        <taxon>Necator</taxon>
    </lineage>
</organism>
<dbReference type="EMBL" id="JAVFWL010000003">
    <property type="protein sequence ID" value="KAK6741400.1"/>
    <property type="molecule type" value="Genomic_DNA"/>
</dbReference>
<comment type="caution">
    <text evidence="1">The sequence shown here is derived from an EMBL/GenBank/DDBJ whole genome shotgun (WGS) entry which is preliminary data.</text>
</comment>
<protein>
    <recommendedName>
        <fullName evidence="3">Tudor domain-containing protein</fullName>
    </recommendedName>
</protein>
<dbReference type="Proteomes" id="UP001303046">
    <property type="component" value="Unassembled WGS sequence"/>
</dbReference>
<sequence>MSFQWEHNPPIPLPENAVGRFAMIRLPDYRGSMRWMRGMIVSRQKTFVEVFVIDIGGKVAMPFSSLFKVGIEWIPIPPQAFPVRLINSSLQLSPIDVNQLLWKKVNVRIESFDETDFLCDELKFYTVEKDLVDLSDIQDKKLESFIIDKEYNAGGNFDLIGGRSTNSKIQIPAILVASMGLCLAARTKIAKVHNEDHMDSCFTYFSKTTAAAFLIHADFFHSQSANYLPCPATVLYRDHNAIYYHTLPDVHQ</sequence>
<evidence type="ECO:0000313" key="2">
    <source>
        <dbReference type="Proteomes" id="UP001303046"/>
    </source>
</evidence>
<proteinExistence type="predicted"/>
<evidence type="ECO:0000313" key="1">
    <source>
        <dbReference type="EMBL" id="KAK6741400.1"/>
    </source>
</evidence>